<evidence type="ECO:0000313" key="6">
    <source>
        <dbReference type="EMBL" id="SNR80454.1"/>
    </source>
</evidence>
<proteinExistence type="predicted"/>
<feature type="domain" description="tRNA synthetases class I catalytic" evidence="5">
    <location>
        <begin position="25"/>
        <end position="316"/>
    </location>
</feature>
<keyword evidence="3" id="KW-0547">Nucleotide-binding</keyword>
<dbReference type="OrthoDB" id="9815130at2"/>
<name>A0A238ZCM0_9PSEU</name>
<dbReference type="InterPro" id="IPR024909">
    <property type="entry name" value="Cys-tRNA/MSH_ligase"/>
</dbReference>
<evidence type="ECO:0000259" key="5">
    <source>
        <dbReference type="Pfam" id="PF01406"/>
    </source>
</evidence>
<dbReference type="EMBL" id="FZNW01000020">
    <property type="protein sequence ID" value="SNR80454.1"/>
    <property type="molecule type" value="Genomic_DNA"/>
</dbReference>
<evidence type="ECO:0000256" key="4">
    <source>
        <dbReference type="ARBA" id="ARBA00022840"/>
    </source>
</evidence>
<organism evidence="6 7">
    <name type="scientific">Haloechinothrix alba</name>
    <dbReference type="NCBI Taxonomy" id="664784"/>
    <lineage>
        <taxon>Bacteria</taxon>
        <taxon>Bacillati</taxon>
        <taxon>Actinomycetota</taxon>
        <taxon>Actinomycetes</taxon>
        <taxon>Pseudonocardiales</taxon>
        <taxon>Pseudonocardiaceae</taxon>
        <taxon>Haloechinothrix</taxon>
    </lineage>
</organism>
<dbReference type="Pfam" id="PF01406">
    <property type="entry name" value="tRNA-synt_1e"/>
    <property type="match status" value="1"/>
</dbReference>
<dbReference type="PANTHER" id="PTHR10890:SF3">
    <property type="entry name" value="CYSTEINE--TRNA LIGASE, CYTOPLASMIC"/>
    <property type="match status" value="1"/>
</dbReference>
<comment type="subunit">
    <text evidence="1">Monomer.</text>
</comment>
<dbReference type="GO" id="GO:0004817">
    <property type="term" value="F:cysteine-tRNA ligase activity"/>
    <property type="evidence" value="ECO:0007669"/>
    <property type="project" value="TreeGrafter"/>
</dbReference>
<dbReference type="GO" id="GO:0005524">
    <property type="term" value="F:ATP binding"/>
    <property type="evidence" value="ECO:0007669"/>
    <property type="project" value="UniProtKB-KW"/>
</dbReference>
<dbReference type="RefSeq" id="WP_089302830.1">
    <property type="nucleotide sequence ID" value="NZ_FZNW01000020.1"/>
</dbReference>
<evidence type="ECO:0000256" key="3">
    <source>
        <dbReference type="ARBA" id="ARBA00022741"/>
    </source>
</evidence>
<evidence type="ECO:0000256" key="2">
    <source>
        <dbReference type="ARBA" id="ARBA00022598"/>
    </source>
</evidence>
<sequence length="375" mass="40795">MDGHARWDAYGALQLSGTSLPLLDRARVYACGITPYDVTHLGHAATFVWVDVLGRVLRLVGVEPDVCRNVTDVDDVLDAAAARAGTDADWFAAVGQFRFETEMAKLNLRQPQHEPRAHRYIPHVVRLARHLVESGSAYVRDGSVYFRGHHVPARAGVDRRRARELAVEFDGRPDDPAKDDPFDVAVWQAAGPDRVGWESPWGTGRPGWHAECVAMSASVFGVGVDIHAGGADLTFPHHAYHAAIAEALTGVTPYTRAWLHIGTVTVAGRKMAKSADNLVLVPDLLTEHAPAVLRMMILDRRWQDSWDFSIDQLDAAGARLEQLYSAAGRRATDGTAPERVRRALSTELDVPAALDIAIDSGGDSARSLVTVLGLS</sequence>
<dbReference type="InterPro" id="IPR032678">
    <property type="entry name" value="tRNA-synt_1_cat_dom"/>
</dbReference>
<keyword evidence="4" id="KW-0067">ATP-binding</keyword>
<evidence type="ECO:0000256" key="1">
    <source>
        <dbReference type="ARBA" id="ARBA00011245"/>
    </source>
</evidence>
<keyword evidence="6" id="KW-0030">Aminoacyl-tRNA synthetase</keyword>
<dbReference type="Proteomes" id="UP000198348">
    <property type="component" value="Unassembled WGS sequence"/>
</dbReference>
<keyword evidence="2" id="KW-0436">Ligase</keyword>
<dbReference type="AlphaFoldDB" id="A0A238ZCM0"/>
<dbReference type="GO" id="GO:0005829">
    <property type="term" value="C:cytosol"/>
    <property type="evidence" value="ECO:0007669"/>
    <property type="project" value="TreeGrafter"/>
</dbReference>
<gene>
    <name evidence="6" type="ORF">SAMN06265360_12049</name>
</gene>
<accession>A0A238ZCM0</accession>
<keyword evidence="7" id="KW-1185">Reference proteome</keyword>
<dbReference type="InterPro" id="IPR014729">
    <property type="entry name" value="Rossmann-like_a/b/a_fold"/>
</dbReference>
<reference evidence="6 7" key="1">
    <citation type="submission" date="2017-06" db="EMBL/GenBank/DDBJ databases">
        <authorList>
            <person name="Kim H.J."/>
            <person name="Triplett B.A."/>
        </authorList>
    </citation>
    <scope>NUCLEOTIDE SEQUENCE [LARGE SCALE GENOMIC DNA]</scope>
    <source>
        <strain evidence="6 7">DSM 45207</strain>
    </source>
</reference>
<dbReference type="PANTHER" id="PTHR10890">
    <property type="entry name" value="CYSTEINYL-TRNA SYNTHETASE"/>
    <property type="match status" value="1"/>
</dbReference>
<dbReference type="PRINTS" id="PR00983">
    <property type="entry name" value="TRNASYNTHCYS"/>
</dbReference>
<evidence type="ECO:0000313" key="7">
    <source>
        <dbReference type="Proteomes" id="UP000198348"/>
    </source>
</evidence>
<dbReference type="Gene3D" id="3.40.50.620">
    <property type="entry name" value="HUPs"/>
    <property type="match status" value="1"/>
</dbReference>
<dbReference type="SUPFAM" id="SSF52374">
    <property type="entry name" value="Nucleotidylyl transferase"/>
    <property type="match status" value="1"/>
</dbReference>
<protein>
    <submittedName>
        <fullName evidence="6">Cysteinyl-tRNA synthetase</fullName>
    </submittedName>
</protein>
<dbReference type="GO" id="GO:0006423">
    <property type="term" value="P:cysteinyl-tRNA aminoacylation"/>
    <property type="evidence" value="ECO:0007669"/>
    <property type="project" value="TreeGrafter"/>
</dbReference>